<protein>
    <recommendedName>
        <fullName evidence="3">Cupin 2 conserved barrel domain-containing protein</fullName>
    </recommendedName>
</protein>
<sequence length="387" mass="42790">MSQDTQSSPAQTLVIEAAEILLPSKHISQDVEFWTGDPLKFRMDQIYPADDPRVAILSGHGLRLRLDRAASSQPPTIRLLCHNVPEVPMRVSPSGAHVEFISADEQFPRPATQHAFICRRLKDNAPWIIGRAGMHYRDLIPSRLGGAIIASHIRIPDAGPVPDQVHYHTIGFQLIYCYKGWVRLVYEDQGPPFILRAGDCVTQPPKIRHRVLESSENLQVIEIGVPAEHMTTVDHDMELPTTAHRPEREWEAQRFVHSLAEKGVWQPWRIPGFESCDTGVADGTRGVATVSVVRLLPGISAGEVVTSHDSDILLTFVISGSCKLHGEDQDAQSLTEGDAFTIPPGYKTRLSELSSDLGLLEVSLPAKFSTTIHPNKTVNEPDNILSS</sequence>
<dbReference type="EMBL" id="CP134185">
    <property type="protein sequence ID" value="WPA98756.1"/>
    <property type="molecule type" value="Genomic_DNA"/>
</dbReference>
<dbReference type="SUPFAM" id="SSF51182">
    <property type="entry name" value="RmlC-like cupins"/>
    <property type="match status" value="1"/>
</dbReference>
<reference evidence="1 2" key="1">
    <citation type="submission" date="2023-09" db="EMBL/GenBank/DDBJ databases">
        <title>Complete-Gapless Cercospora beticola genome.</title>
        <authorList>
            <person name="Wyatt N.A."/>
            <person name="Spanner R.E."/>
            <person name="Bolton M.D."/>
        </authorList>
    </citation>
    <scope>NUCLEOTIDE SEQUENCE [LARGE SCALE GENOMIC DNA]</scope>
    <source>
        <strain evidence="1">Cb09-40</strain>
    </source>
</reference>
<dbReference type="CDD" id="cd06980">
    <property type="entry name" value="cupin_bxe_c0505"/>
    <property type="match status" value="1"/>
</dbReference>
<organism evidence="1 2">
    <name type="scientific">Cercospora beticola</name>
    <name type="common">Sugarbeet leaf spot fungus</name>
    <dbReference type="NCBI Taxonomy" id="122368"/>
    <lineage>
        <taxon>Eukaryota</taxon>
        <taxon>Fungi</taxon>
        <taxon>Dikarya</taxon>
        <taxon>Ascomycota</taxon>
        <taxon>Pezizomycotina</taxon>
        <taxon>Dothideomycetes</taxon>
        <taxon>Dothideomycetidae</taxon>
        <taxon>Mycosphaerellales</taxon>
        <taxon>Mycosphaerellaceae</taxon>
        <taxon>Cercospora</taxon>
    </lineage>
</organism>
<dbReference type="RefSeq" id="XP_065458463.1">
    <property type="nucleotide sequence ID" value="XM_065602391.1"/>
</dbReference>
<gene>
    <name evidence="1" type="ORF">RHO25_003369</name>
</gene>
<dbReference type="Gene3D" id="2.60.120.10">
    <property type="entry name" value="Jelly Rolls"/>
    <property type="match status" value="2"/>
</dbReference>
<evidence type="ECO:0000313" key="1">
    <source>
        <dbReference type="EMBL" id="WPA98756.1"/>
    </source>
</evidence>
<dbReference type="Proteomes" id="UP001302367">
    <property type="component" value="Chromosome 2"/>
</dbReference>
<dbReference type="InterPro" id="IPR014710">
    <property type="entry name" value="RmlC-like_jellyroll"/>
</dbReference>
<accession>A0ABZ0NGU7</accession>
<keyword evidence="2" id="KW-1185">Reference proteome</keyword>
<evidence type="ECO:0000313" key="2">
    <source>
        <dbReference type="Proteomes" id="UP001302367"/>
    </source>
</evidence>
<dbReference type="InterPro" id="IPR011051">
    <property type="entry name" value="RmlC_Cupin_sf"/>
</dbReference>
<proteinExistence type="predicted"/>
<name>A0ABZ0NGU7_CERBT</name>
<dbReference type="GeneID" id="35429949"/>
<evidence type="ECO:0008006" key="3">
    <source>
        <dbReference type="Google" id="ProtNLM"/>
    </source>
</evidence>
<dbReference type="CDD" id="cd02208">
    <property type="entry name" value="cupin_RmlC-like"/>
    <property type="match status" value="1"/>
</dbReference>